<name>A0A1J5TK14_9ARCH</name>
<dbReference type="Gene3D" id="2.60.120.620">
    <property type="entry name" value="q2cbj1_9rhob like domain"/>
    <property type="match status" value="1"/>
</dbReference>
<dbReference type="PANTHER" id="PTHR12117">
    <property type="entry name" value="HISTONE ACETYLTRANSFERASE COMPLEX"/>
    <property type="match status" value="1"/>
</dbReference>
<evidence type="ECO:0008006" key="3">
    <source>
        <dbReference type="Google" id="ProtNLM"/>
    </source>
</evidence>
<dbReference type="PANTHER" id="PTHR12117:SF0">
    <property type="entry name" value="PROLYL 3-HYDROXYLASE OGFOD1"/>
    <property type="match status" value="1"/>
</dbReference>
<dbReference type="AlphaFoldDB" id="A0A1J5TK14"/>
<dbReference type="InterPro" id="IPR051842">
    <property type="entry name" value="uS12_prolyl_hydroxylase"/>
</dbReference>
<gene>
    <name evidence="1" type="ORF">BEU04_01550</name>
</gene>
<accession>A0A1J5TK14</accession>
<protein>
    <recommendedName>
        <fullName evidence="3">Oxoglutarate/iron-dependent oxygenase C-terminal degradation domain-containing protein</fullName>
    </recommendedName>
</protein>
<evidence type="ECO:0000313" key="1">
    <source>
        <dbReference type="EMBL" id="OIR16645.1"/>
    </source>
</evidence>
<sequence>MDKINHLYLDDDSIIQIKSQFEQSEIKNLELKDFLVSIPDRPSKTSEDVRHGYHSYHSAPAVLENIWSDKRLISWLEKITSQSLKYSKSLHQSYTPGSYTLLHEEEESPARLLIKYDFTDSWNIEWGGFDIVKLPDSEPIIGPREKNSLFIYYLAKGDLSCVRYLNHLAGDNRVNLDVAYYDII</sequence>
<comment type="caution">
    <text evidence="1">The sequence shown here is derived from an EMBL/GenBank/DDBJ whole genome shotgun (WGS) entry which is preliminary data.</text>
</comment>
<dbReference type="EMBL" id="MIYU01000012">
    <property type="protein sequence ID" value="OIR16645.1"/>
    <property type="molecule type" value="Genomic_DNA"/>
</dbReference>
<proteinExistence type="predicted"/>
<dbReference type="Proteomes" id="UP000183815">
    <property type="component" value="Unassembled WGS sequence"/>
</dbReference>
<evidence type="ECO:0000313" key="2">
    <source>
        <dbReference type="Proteomes" id="UP000183815"/>
    </source>
</evidence>
<reference evidence="1 2" key="1">
    <citation type="submission" date="2016-08" db="EMBL/GenBank/DDBJ databases">
        <title>New Insights into Marine Group III Euryarchaeota, from dark to light.</title>
        <authorList>
            <person name="Haro-Moreno J.M."/>
            <person name="Rodriguez-Valera F."/>
            <person name="Lopez-Garcia P."/>
            <person name="Moreira D."/>
            <person name="Martin-Cuadrado A.B."/>
        </authorList>
    </citation>
    <scope>NUCLEOTIDE SEQUENCE [LARGE SCALE GENOMIC DNA]</scope>
    <source>
        <strain evidence="1">CG-Bathy1</strain>
    </source>
</reference>
<organism evidence="1 2">
    <name type="scientific">Marine Group III euryarchaeote CG-Bathy1</name>
    <dbReference type="NCBI Taxonomy" id="1889001"/>
    <lineage>
        <taxon>Archaea</taxon>
        <taxon>Methanobacteriati</taxon>
        <taxon>Thermoplasmatota</taxon>
        <taxon>Thermoplasmata</taxon>
        <taxon>Candidatus Thermoprofundales</taxon>
    </lineage>
</organism>